<dbReference type="AlphaFoldDB" id="A0AAV7TAQ8"/>
<keyword evidence="2" id="KW-1185">Reference proteome</keyword>
<comment type="caution">
    <text evidence="1">The sequence shown here is derived from an EMBL/GenBank/DDBJ whole genome shotgun (WGS) entry which is preliminary data.</text>
</comment>
<protein>
    <recommendedName>
        <fullName evidence="3">Secreted protein</fullName>
    </recommendedName>
</protein>
<evidence type="ECO:0000313" key="1">
    <source>
        <dbReference type="EMBL" id="KAJ1173391.1"/>
    </source>
</evidence>
<reference evidence="1" key="1">
    <citation type="journal article" date="2022" name="bioRxiv">
        <title>Sequencing and chromosome-scale assembly of the giantPleurodeles waltlgenome.</title>
        <authorList>
            <person name="Brown T."/>
            <person name="Elewa A."/>
            <person name="Iarovenko S."/>
            <person name="Subramanian E."/>
            <person name="Araus A.J."/>
            <person name="Petzold A."/>
            <person name="Susuki M."/>
            <person name="Suzuki K.-i.T."/>
            <person name="Hayashi T."/>
            <person name="Toyoda A."/>
            <person name="Oliveira C."/>
            <person name="Osipova E."/>
            <person name="Leigh N.D."/>
            <person name="Simon A."/>
            <person name="Yun M.H."/>
        </authorList>
    </citation>
    <scope>NUCLEOTIDE SEQUENCE</scope>
    <source>
        <strain evidence="1">20211129_DDA</strain>
        <tissue evidence="1">Liver</tissue>
    </source>
</reference>
<sequence>MRPLCLGGRLGQVGSLRCCLPQALFVCPALSYLTPHWQLVCFPCCPVLLWRSLYALSIYRWPVRGKSMSGCRRRVSHWLTSLSLAAVTIAGDLVRASTTGGGRLGALLPLLSQAKGRLSISDLSVAPLPLTRLIHRQRSKRDTRAERKKDSSVFFQLLPELLNLFFTKLPTANVC</sequence>
<accession>A0AAV7TAQ8</accession>
<proteinExistence type="predicted"/>
<evidence type="ECO:0000313" key="2">
    <source>
        <dbReference type="Proteomes" id="UP001066276"/>
    </source>
</evidence>
<name>A0AAV7TAQ8_PLEWA</name>
<evidence type="ECO:0008006" key="3">
    <source>
        <dbReference type="Google" id="ProtNLM"/>
    </source>
</evidence>
<dbReference type="EMBL" id="JANPWB010000007">
    <property type="protein sequence ID" value="KAJ1173391.1"/>
    <property type="molecule type" value="Genomic_DNA"/>
</dbReference>
<dbReference type="Proteomes" id="UP001066276">
    <property type="component" value="Chromosome 4_1"/>
</dbReference>
<gene>
    <name evidence="1" type="ORF">NDU88_005227</name>
</gene>
<organism evidence="1 2">
    <name type="scientific">Pleurodeles waltl</name>
    <name type="common">Iberian ribbed newt</name>
    <dbReference type="NCBI Taxonomy" id="8319"/>
    <lineage>
        <taxon>Eukaryota</taxon>
        <taxon>Metazoa</taxon>
        <taxon>Chordata</taxon>
        <taxon>Craniata</taxon>
        <taxon>Vertebrata</taxon>
        <taxon>Euteleostomi</taxon>
        <taxon>Amphibia</taxon>
        <taxon>Batrachia</taxon>
        <taxon>Caudata</taxon>
        <taxon>Salamandroidea</taxon>
        <taxon>Salamandridae</taxon>
        <taxon>Pleurodelinae</taxon>
        <taxon>Pleurodeles</taxon>
    </lineage>
</organism>